<dbReference type="AlphaFoldDB" id="A0A226X3A2"/>
<gene>
    <name evidence="1" type="ORF">BSU04_14605</name>
</gene>
<organism evidence="1 2">
    <name type="scientific">Caballeronia sordidicola</name>
    <name type="common">Burkholderia sordidicola</name>
    <dbReference type="NCBI Taxonomy" id="196367"/>
    <lineage>
        <taxon>Bacteria</taxon>
        <taxon>Pseudomonadati</taxon>
        <taxon>Pseudomonadota</taxon>
        <taxon>Betaproteobacteria</taxon>
        <taxon>Burkholderiales</taxon>
        <taxon>Burkholderiaceae</taxon>
        <taxon>Caballeronia</taxon>
    </lineage>
</organism>
<name>A0A226X3A2_CABSO</name>
<evidence type="ECO:0000313" key="2">
    <source>
        <dbReference type="Proteomes" id="UP000214720"/>
    </source>
</evidence>
<keyword evidence="1" id="KW-0808">Transferase</keyword>
<evidence type="ECO:0000313" key="1">
    <source>
        <dbReference type="EMBL" id="OXC77914.1"/>
    </source>
</evidence>
<dbReference type="InterPro" id="IPR007739">
    <property type="entry name" value="RgpF"/>
</dbReference>
<proteinExistence type="predicted"/>
<dbReference type="RefSeq" id="WP_218827284.1">
    <property type="nucleotide sequence ID" value="NZ_MTHB01000090.1"/>
</dbReference>
<comment type="caution">
    <text evidence="1">The sequence shown here is derived from an EMBL/GenBank/DDBJ whole genome shotgun (WGS) entry which is preliminary data.</text>
</comment>
<dbReference type="GO" id="GO:0016740">
    <property type="term" value="F:transferase activity"/>
    <property type="evidence" value="ECO:0007669"/>
    <property type="project" value="UniProtKB-KW"/>
</dbReference>
<dbReference type="Proteomes" id="UP000214720">
    <property type="component" value="Unassembled WGS sequence"/>
</dbReference>
<protein>
    <submittedName>
        <fullName evidence="1">Alpha-L-Rha alpha-1,2-L-rhamnosyltransferase/alpha-L-Rha alpha-1,3-L-rhamnosyltransferase</fullName>
    </submittedName>
</protein>
<reference evidence="2" key="1">
    <citation type="submission" date="2017-01" db="EMBL/GenBank/DDBJ databases">
        <title>Genome Analysis of Deinococcus marmoris KOPRI26562.</title>
        <authorList>
            <person name="Kim J.H."/>
            <person name="Oh H.-M."/>
        </authorList>
    </citation>
    <scope>NUCLEOTIDE SEQUENCE [LARGE SCALE GENOMIC DNA]</scope>
    <source>
        <strain evidence="2">PAMC 26633</strain>
    </source>
</reference>
<accession>A0A226X3A2</accession>
<dbReference type="Pfam" id="PF05045">
    <property type="entry name" value="RgpF"/>
    <property type="match status" value="1"/>
</dbReference>
<dbReference type="EMBL" id="MTHB01000090">
    <property type="protein sequence ID" value="OXC77914.1"/>
    <property type="molecule type" value="Genomic_DNA"/>
</dbReference>
<sequence length="640" mass="75131">MNSSLTIQKNITSPKEMKRIAFYMFYDEQSVVDDFILHKLRALRKFVDTIFVVSNSKLDAIGREALESVADTVYVRENVGFDVWAYKEAMEAYGIERLEAFDELILMNYTFFAPIFPFSEMFDRFASEDVDFWGVSAHKEMRPNPFTGRGILPLHIQSHWITVRKRMFASIEFKKYWQDMPEIKSYQDSILQHESKFTSHFEGKGFRSAVYLDPEDYPTQYATFQSIEQTIENRSPIFKRRLFFHDPLFLEQNAVLLKNAIRLVEQNSDYDTELIWKNVARTTPPRILYSNLDHLHILNDVEEVDRQPAPAVRIAVISHLYYPELLDELLEHVVNIPRQFDLFITTSSVEKRAKIDAQLRLAKPDFKWELRVTKENRGRDMSSLFITCRDVVLEGGYDYICRLHSKKSPQNSVNMGRLFKQHLLENLLYNKPYVENLLRIFDENPRVGMLMPPIVHIAYPTLGHAWFANRPGLQHWAKELEIKTPLDEHTPLAPYGTMFWFRPIALEKLFKHEWKWTDFNPEPNHTDGGLAHVLERLIGYAVQDAGYLMHCVMNRDMAASSYVKLEYKLQRIAAALPNGNILDQLNWINLHAHHTGLRSFFEISMRIARSKFIMKHPRLALALRPVFRIGKTTYRTIIRR</sequence>